<accession>A0ACC2T4V3</accession>
<name>A0ACC2T4V3_9FUNG</name>
<comment type="caution">
    <text evidence="1">The sequence shown here is derived from an EMBL/GenBank/DDBJ whole genome shotgun (WGS) entry which is preliminary data.</text>
</comment>
<organism evidence="1 2">
    <name type="scientific">Entomophthora muscae</name>
    <dbReference type="NCBI Taxonomy" id="34485"/>
    <lineage>
        <taxon>Eukaryota</taxon>
        <taxon>Fungi</taxon>
        <taxon>Fungi incertae sedis</taxon>
        <taxon>Zoopagomycota</taxon>
        <taxon>Entomophthoromycotina</taxon>
        <taxon>Entomophthoromycetes</taxon>
        <taxon>Entomophthorales</taxon>
        <taxon>Entomophthoraceae</taxon>
        <taxon>Entomophthora</taxon>
    </lineage>
</organism>
<protein>
    <submittedName>
        <fullName evidence="1">Uncharacterized protein</fullName>
    </submittedName>
</protein>
<reference evidence="1" key="1">
    <citation type="submission" date="2022-04" db="EMBL/GenBank/DDBJ databases">
        <title>Genome of the entomopathogenic fungus Entomophthora muscae.</title>
        <authorList>
            <person name="Elya C."/>
            <person name="Lovett B.R."/>
            <person name="Lee E."/>
            <person name="Macias A.M."/>
            <person name="Hajek A.E."/>
            <person name="De Bivort B.L."/>
            <person name="Kasson M.T."/>
            <person name="De Fine Licht H.H."/>
            <person name="Stajich J.E."/>
        </authorList>
    </citation>
    <scope>NUCLEOTIDE SEQUENCE</scope>
    <source>
        <strain evidence="1">Berkeley</strain>
    </source>
</reference>
<evidence type="ECO:0000313" key="2">
    <source>
        <dbReference type="Proteomes" id="UP001165960"/>
    </source>
</evidence>
<evidence type="ECO:0000313" key="1">
    <source>
        <dbReference type="EMBL" id="KAJ9069664.1"/>
    </source>
</evidence>
<dbReference type="EMBL" id="QTSX02003615">
    <property type="protein sequence ID" value="KAJ9069664.1"/>
    <property type="molecule type" value="Genomic_DNA"/>
</dbReference>
<proteinExistence type="predicted"/>
<keyword evidence="2" id="KW-1185">Reference proteome</keyword>
<dbReference type="Proteomes" id="UP001165960">
    <property type="component" value="Unassembled WGS sequence"/>
</dbReference>
<sequence>MHLLLITYFLSAYQAWFNDERVYLDSTPFNSARDAPDLVSLPFSTKLNLSQELELGKDMLWSDTRSSRKRSGFDLAKHFPILPKTYSWSTGKEESKVFYTFNLGVHIRIASKNHTLGLVSCEPYRECNCFVFGGITDKWKIISLFKKQRKEWKDILSKVIPHSCFAKKKLPPFPAEKREGIWYRAFHRIHSYNRNSARKQRKR</sequence>
<gene>
    <name evidence="1" type="ORF">DSO57_1016141</name>
</gene>